<dbReference type="EMBL" id="CP036287">
    <property type="protein sequence ID" value="QDU69033.1"/>
    <property type="molecule type" value="Genomic_DNA"/>
</dbReference>
<gene>
    <name evidence="9 11" type="primary">lnt</name>
    <name evidence="11" type="ORF">Pla133_41490</name>
</gene>
<dbReference type="Gene3D" id="3.60.110.10">
    <property type="entry name" value="Carbon-nitrogen hydrolase"/>
    <property type="match status" value="1"/>
</dbReference>
<evidence type="ECO:0000313" key="11">
    <source>
        <dbReference type="EMBL" id="QDU69033.1"/>
    </source>
</evidence>
<dbReference type="NCBIfam" id="TIGR00546">
    <property type="entry name" value="lnt"/>
    <property type="match status" value="1"/>
</dbReference>
<dbReference type="KEGG" id="pbap:Pla133_41490"/>
<evidence type="ECO:0000256" key="3">
    <source>
        <dbReference type="ARBA" id="ARBA00022475"/>
    </source>
</evidence>
<sequence>METQPSDRSQPPPLPDLGPWRRAWFVFPAWGAFVLASPGVLKPAGAPLLAFVAMVLWSGAAVRPGRRAFLVEWLAAALAMGGLMHWLAYISPFVVPPAGIGMGLYMAAAGSLARALARRLPIFLAASLAWTSLETLRDLIEPPFGMGWVRLAHCVVDFEPLLGCARVIGPAGLGFVVVAAAAGLSGAWRALVERHRNRAVVEFGGGILALVAGLALARIVPAPATEPGPTLLLVQPGLSQARKQLDPDDQSIMREQVLLSRAGQAAGPVDLVVWSETMVRFEIASPEAVEAAAGGAEFDSWQAERGEPSKWFDLMHEQYQRLWVRDMVFGDRIGGFAGGAALMPGTSFLGGIEEWRPQGGRLRRFNVACLWTPDGQRATAAKTHLVPLGETTFGFERFEPIRRAMYAMARYIPDFASAPTTSLTFEDRQGRAWRMGQAICFDNAFIESFPGDVDFHVVLSNEAWYRRSIELDQMIAFTRLAAVSSGRSVARCTNSGVSALIDPSGREVERLTVDGDDREVQGTLRVQVPVPSDPSSSTPFAALRPLWRSAWALLGLGLLALPRRRREA</sequence>
<dbReference type="GO" id="GO:0016410">
    <property type="term" value="F:N-acyltransferase activity"/>
    <property type="evidence" value="ECO:0007669"/>
    <property type="project" value="UniProtKB-UniRule"/>
</dbReference>
<dbReference type="AlphaFoldDB" id="A0A518BPY1"/>
<reference evidence="11 12" key="1">
    <citation type="submission" date="2019-02" db="EMBL/GenBank/DDBJ databases">
        <title>Deep-cultivation of Planctomycetes and their phenomic and genomic characterization uncovers novel biology.</title>
        <authorList>
            <person name="Wiegand S."/>
            <person name="Jogler M."/>
            <person name="Boedeker C."/>
            <person name="Pinto D."/>
            <person name="Vollmers J."/>
            <person name="Rivas-Marin E."/>
            <person name="Kohn T."/>
            <person name="Peeters S.H."/>
            <person name="Heuer A."/>
            <person name="Rast P."/>
            <person name="Oberbeckmann S."/>
            <person name="Bunk B."/>
            <person name="Jeske O."/>
            <person name="Meyerdierks A."/>
            <person name="Storesund J.E."/>
            <person name="Kallscheuer N."/>
            <person name="Luecker S."/>
            <person name="Lage O.M."/>
            <person name="Pohl T."/>
            <person name="Merkel B.J."/>
            <person name="Hornburger P."/>
            <person name="Mueller R.-W."/>
            <person name="Bruemmer F."/>
            <person name="Labrenz M."/>
            <person name="Spormann A.M."/>
            <person name="Op den Camp H."/>
            <person name="Overmann J."/>
            <person name="Amann R."/>
            <person name="Jetten M.S.M."/>
            <person name="Mascher T."/>
            <person name="Medema M.H."/>
            <person name="Devos D.P."/>
            <person name="Kaster A.-K."/>
            <person name="Ovreas L."/>
            <person name="Rohde M."/>
            <person name="Galperin M.Y."/>
            <person name="Jogler C."/>
        </authorList>
    </citation>
    <scope>NUCLEOTIDE SEQUENCE [LARGE SCALE GENOMIC DNA]</scope>
    <source>
        <strain evidence="11 12">Pla133</strain>
    </source>
</reference>
<dbReference type="PANTHER" id="PTHR38686">
    <property type="entry name" value="APOLIPOPROTEIN N-ACYLTRANSFERASE"/>
    <property type="match status" value="1"/>
</dbReference>
<keyword evidence="5 9" id="KW-0812">Transmembrane</keyword>
<evidence type="ECO:0000256" key="9">
    <source>
        <dbReference type="HAMAP-Rule" id="MF_01148"/>
    </source>
</evidence>
<comment type="similarity">
    <text evidence="2 9">Belongs to the CN hydrolase family. Apolipoprotein N-acyltransferase subfamily.</text>
</comment>
<comment type="caution">
    <text evidence="9">Lacks conserved residue(s) required for the propagation of feature annotation.</text>
</comment>
<keyword evidence="12" id="KW-1185">Reference proteome</keyword>
<accession>A0A518BPY1</accession>
<keyword evidence="4 9" id="KW-0808">Transferase</keyword>
<feature type="transmembrane region" description="Helical" evidence="9">
    <location>
        <begin position="167"/>
        <end position="188"/>
    </location>
</feature>
<dbReference type="GO" id="GO:0005886">
    <property type="term" value="C:plasma membrane"/>
    <property type="evidence" value="ECO:0007669"/>
    <property type="project" value="UniProtKB-SubCell"/>
</dbReference>
<evidence type="ECO:0000256" key="7">
    <source>
        <dbReference type="ARBA" id="ARBA00023136"/>
    </source>
</evidence>
<dbReference type="Proteomes" id="UP000316921">
    <property type="component" value="Chromosome"/>
</dbReference>
<keyword evidence="6 9" id="KW-1133">Transmembrane helix</keyword>
<evidence type="ECO:0000256" key="8">
    <source>
        <dbReference type="ARBA" id="ARBA00023315"/>
    </source>
</evidence>
<feature type="transmembrane region" description="Helical" evidence="9">
    <location>
        <begin position="69"/>
        <end position="88"/>
    </location>
</feature>
<dbReference type="UniPathway" id="UPA00666"/>
<evidence type="ECO:0000256" key="1">
    <source>
        <dbReference type="ARBA" id="ARBA00004651"/>
    </source>
</evidence>
<comment type="catalytic activity">
    <reaction evidence="9">
        <text>N-terminal S-1,2-diacyl-sn-glyceryl-L-cysteinyl-[lipoprotein] + a glycerophospholipid = N-acyl-S-1,2-diacyl-sn-glyceryl-L-cysteinyl-[lipoprotein] + a 2-acyl-sn-glycero-3-phospholipid + H(+)</text>
        <dbReference type="Rhea" id="RHEA:48228"/>
        <dbReference type="Rhea" id="RHEA-COMP:14681"/>
        <dbReference type="Rhea" id="RHEA-COMP:14684"/>
        <dbReference type="ChEBI" id="CHEBI:15378"/>
        <dbReference type="ChEBI" id="CHEBI:136912"/>
        <dbReference type="ChEBI" id="CHEBI:140656"/>
        <dbReference type="ChEBI" id="CHEBI:140657"/>
        <dbReference type="ChEBI" id="CHEBI:140660"/>
        <dbReference type="EC" id="2.3.1.269"/>
    </reaction>
</comment>
<evidence type="ECO:0000256" key="5">
    <source>
        <dbReference type="ARBA" id="ARBA00022692"/>
    </source>
</evidence>
<dbReference type="HAMAP" id="MF_01148">
    <property type="entry name" value="Lnt"/>
    <property type="match status" value="1"/>
</dbReference>
<dbReference type="RefSeq" id="WP_145068562.1">
    <property type="nucleotide sequence ID" value="NZ_CP036287.1"/>
</dbReference>
<organism evidence="11 12">
    <name type="scientific">Engelhardtia mirabilis</name>
    <dbReference type="NCBI Taxonomy" id="2528011"/>
    <lineage>
        <taxon>Bacteria</taxon>
        <taxon>Pseudomonadati</taxon>
        <taxon>Planctomycetota</taxon>
        <taxon>Planctomycetia</taxon>
        <taxon>Planctomycetia incertae sedis</taxon>
        <taxon>Engelhardtia</taxon>
    </lineage>
</organism>
<dbReference type="PANTHER" id="PTHR38686:SF1">
    <property type="entry name" value="APOLIPOPROTEIN N-ACYLTRANSFERASE"/>
    <property type="match status" value="1"/>
</dbReference>
<feature type="transmembrane region" description="Helical" evidence="9">
    <location>
        <begin position="44"/>
        <end position="62"/>
    </location>
</feature>
<keyword evidence="7 9" id="KW-0472">Membrane</keyword>
<comment type="pathway">
    <text evidence="9">Protein modification; lipoprotein biosynthesis (N-acyl transfer).</text>
</comment>
<evidence type="ECO:0000313" key="12">
    <source>
        <dbReference type="Proteomes" id="UP000316921"/>
    </source>
</evidence>
<comment type="function">
    <text evidence="9">Catalyzes the phospholipid dependent N-acylation of the N-terminal cysteine of apolipoprotein, the last step in lipoprotein maturation.</text>
</comment>
<dbReference type="Pfam" id="PF20154">
    <property type="entry name" value="LNT_N"/>
    <property type="match status" value="1"/>
</dbReference>
<evidence type="ECO:0000256" key="4">
    <source>
        <dbReference type="ARBA" id="ARBA00022679"/>
    </source>
</evidence>
<keyword evidence="3 9" id="KW-1003">Cell membrane</keyword>
<dbReference type="EC" id="2.3.1.269" evidence="9"/>
<dbReference type="InterPro" id="IPR045378">
    <property type="entry name" value="LNT_N"/>
</dbReference>
<feature type="domain" description="CN hydrolase" evidence="10">
    <location>
        <begin position="234"/>
        <end position="530"/>
    </location>
</feature>
<dbReference type="InterPro" id="IPR004563">
    <property type="entry name" value="Apolipo_AcylTrfase"/>
</dbReference>
<comment type="subcellular location">
    <subcellularLocation>
        <location evidence="1 9">Cell membrane</location>
        <topology evidence="1 9">Multi-pass membrane protein</topology>
    </subcellularLocation>
</comment>
<proteinExistence type="inferred from homology"/>
<dbReference type="InterPro" id="IPR036526">
    <property type="entry name" value="C-N_Hydrolase_sf"/>
</dbReference>
<name>A0A518BPY1_9BACT</name>
<feature type="transmembrane region" description="Helical" evidence="9">
    <location>
        <begin position="200"/>
        <end position="220"/>
    </location>
</feature>
<keyword evidence="11" id="KW-0449">Lipoprotein</keyword>
<evidence type="ECO:0000256" key="2">
    <source>
        <dbReference type="ARBA" id="ARBA00010065"/>
    </source>
</evidence>
<dbReference type="SUPFAM" id="SSF56317">
    <property type="entry name" value="Carbon-nitrogen hydrolase"/>
    <property type="match status" value="1"/>
</dbReference>
<keyword evidence="8 9" id="KW-0012">Acyltransferase</keyword>
<evidence type="ECO:0000256" key="6">
    <source>
        <dbReference type="ARBA" id="ARBA00022989"/>
    </source>
</evidence>
<evidence type="ECO:0000259" key="10">
    <source>
        <dbReference type="PROSITE" id="PS50263"/>
    </source>
</evidence>
<dbReference type="Pfam" id="PF00795">
    <property type="entry name" value="CN_hydrolase"/>
    <property type="match status" value="1"/>
</dbReference>
<dbReference type="GO" id="GO:0042158">
    <property type="term" value="P:lipoprotein biosynthetic process"/>
    <property type="evidence" value="ECO:0007669"/>
    <property type="project" value="UniProtKB-UniRule"/>
</dbReference>
<protein>
    <recommendedName>
        <fullName evidence="9">Apolipoprotein N-acyltransferase</fullName>
        <shortName evidence="9">ALP N-acyltransferase</shortName>
        <ecNumber evidence="9">2.3.1.269</ecNumber>
    </recommendedName>
</protein>
<dbReference type="PROSITE" id="PS50263">
    <property type="entry name" value="CN_HYDROLASE"/>
    <property type="match status" value="1"/>
</dbReference>
<dbReference type="InterPro" id="IPR003010">
    <property type="entry name" value="C-N_Hydrolase"/>
</dbReference>